<evidence type="ECO:0000313" key="1">
    <source>
        <dbReference type="EMBL" id="TCP09327.1"/>
    </source>
</evidence>
<evidence type="ECO:0008006" key="3">
    <source>
        <dbReference type="Google" id="ProtNLM"/>
    </source>
</evidence>
<proteinExistence type="predicted"/>
<accession>A0ABY2C1W0</accession>
<dbReference type="Proteomes" id="UP000294721">
    <property type="component" value="Unassembled WGS sequence"/>
</dbReference>
<keyword evidence="2" id="KW-1185">Reference proteome</keyword>
<sequence>MQQAGKAKIPKLQLRDFALPAEFLTKQEIFKMQITLRFGKLLFTVKIDVRAILALIMLFSQ</sequence>
<comment type="caution">
    <text evidence="1">The sequence shown here is derived from an EMBL/GenBank/DDBJ whole genome shotgun (WGS) entry which is preliminary data.</text>
</comment>
<dbReference type="EMBL" id="SLXE01000003">
    <property type="protein sequence ID" value="TCP09327.1"/>
    <property type="molecule type" value="Genomic_DNA"/>
</dbReference>
<reference evidence="1 2" key="1">
    <citation type="submission" date="2019-03" db="EMBL/GenBank/DDBJ databases">
        <title>Genomic Encyclopedia of Type Strains, Phase IV (KMG-IV): sequencing the most valuable type-strain genomes for metagenomic binning, comparative biology and taxonomic classification.</title>
        <authorList>
            <person name="Goeker M."/>
        </authorList>
    </citation>
    <scope>NUCLEOTIDE SEQUENCE [LARGE SCALE GENOMIC DNA]</scope>
    <source>
        <strain evidence="1 2">DSM 17474</strain>
    </source>
</reference>
<name>A0ABY2C1W0_9NEIS</name>
<protein>
    <recommendedName>
        <fullName evidence="3">Transposase</fullName>
    </recommendedName>
</protein>
<organism evidence="1 2">
    <name type="scientific">Uruburuella suis</name>
    <dbReference type="NCBI Taxonomy" id="252130"/>
    <lineage>
        <taxon>Bacteria</taxon>
        <taxon>Pseudomonadati</taxon>
        <taxon>Pseudomonadota</taxon>
        <taxon>Betaproteobacteria</taxon>
        <taxon>Neisseriales</taxon>
        <taxon>Neisseriaceae</taxon>
        <taxon>Uruburuella</taxon>
    </lineage>
</organism>
<evidence type="ECO:0000313" key="2">
    <source>
        <dbReference type="Proteomes" id="UP000294721"/>
    </source>
</evidence>
<gene>
    <name evidence="1" type="ORF">EV680_10368</name>
</gene>